<comment type="similarity">
    <text evidence="3">Belongs to the CENP-L/IML3 family.</text>
</comment>
<gene>
    <name evidence="9" type="primary">CENPL</name>
</gene>
<dbReference type="PANTHER" id="PTHR31740:SF2">
    <property type="entry name" value="CENTROMERE PROTEIN L"/>
    <property type="match status" value="1"/>
</dbReference>
<evidence type="ECO:0000256" key="3">
    <source>
        <dbReference type="ARBA" id="ARBA00011060"/>
    </source>
</evidence>
<reference evidence="9" key="1">
    <citation type="submission" date="2025-08" db="UniProtKB">
        <authorList>
            <consortium name="Ensembl"/>
        </authorList>
    </citation>
    <scope>IDENTIFICATION</scope>
</reference>
<evidence type="ECO:0000256" key="7">
    <source>
        <dbReference type="ARBA" id="ARBA00023328"/>
    </source>
</evidence>
<dbReference type="GO" id="GO:0000775">
    <property type="term" value="C:chromosome, centromeric region"/>
    <property type="evidence" value="ECO:0007669"/>
    <property type="project" value="UniProtKB-SubCell"/>
</dbReference>
<feature type="region of interest" description="Disordered" evidence="8">
    <location>
        <begin position="1"/>
        <end position="116"/>
    </location>
</feature>
<name>A0A8C4KHZ5_DRONO</name>
<evidence type="ECO:0000313" key="9">
    <source>
        <dbReference type="Ensembl" id="ENSDNVP00000022862.1"/>
    </source>
</evidence>
<dbReference type="OrthoDB" id="8864979at2759"/>
<dbReference type="Ensembl" id="ENSDNVT00000027578.1">
    <property type="protein sequence ID" value="ENSDNVP00000022862.1"/>
    <property type="gene ID" value="ENSDNVG00000015908.1"/>
</dbReference>
<dbReference type="InterPro" id="IPR025204">
    <property type="entry name" value="CENP-L"/>
</dbReference>
<keyword evidence="10" id="KW-1185">Reference proteome</keyword>
<accession>A0A8C4KHZ5</accession>
<evidence type="ECO:0000256" key="4">
    <source>
        <dbReference type="ARBA" id="ARBA00016380"/>
    </source>
</evidence>
<reference evidence="9" key="2">
    <citation type="submission" date="2025-09" db="UniProtKB">
        <authorList>
            <consortium name="Ensembl"/>
        </authorList>
    </citation>
    <scope>IDENTIFICATION</scope>
</reference>
<comment type="subcellular location">
    <subcellularLocation>
        <location evidence="2">Chromosome</location>
        <location evidence="2">Centromere</location>
    </subcellularLocation>
    <subcellularLocation>
        <location evidence="1">Nucleus</location>
    </subcellularLocation>
</comment>
<evidence type="ECO:0000313" key="10">
    <source>
        <dbReference type="Proteomes" id="UP000694423"/>
    </source>
</evidence>
<proteinExistence type="inferred from homology"/>
<sequence>MSRRRGEASTPRKRNKKGQEKASTRRFRPRQTWPPGAVPRRRGGSREGDSNGAWRAAAPRSGSVMESEAAARTLPSAGRLSGAARRSRGPLFGRAHGRFGQGSAGGPLPPCSQENADPQKTAFLLRKQWTLYSVTPLYRFSSANLKEYARLLGAFIAAEKQKGLAVEVGVDLDIKVTFSSLPDLRGSDQDQAAMLVQLSSRSSVSPKNSEEKLMWSGWFCCVSGDDLSENVPEDFTCLPLFLANGAESYVAIVGSWFQKTFDCRFCRLAISPLNLTWMAAMWTGCKVEKNASATELVFSVPCLPQPLDISYAIHPEDAKALWDTVQKTPGEITQEEVDLFMDCLYSHFHRHFKIHLSATKLVKVSTAIASAHCDGIIKFLQSKYLIGVLMLLTELAISQIQ</sequence>
<dbReference type="Proteomes" id="UP000694423">
    <property type="component" value="Unplaced"/>
</dbReference>
<evidence type="ECO:0000256" key="2">
    <source>
        <dbReference type="ARBA" id="ARBA00004584"/>
    </source>
</evidence>
<keyword evidence="7" id="KW-0137">Centromere</keyword>
<keyword evidence="6" id="KW-0539">Nucleus</keyword>
<evidence type="ECO:0000256" key="8">
    <source>
        <dbReference type="SAM" id="MobiDB-lite"/>
    </source>
</evidence>
<evidence type="ECO:0000256" key="6">
    <source>
        <dbReference type="ARBA" id="ARBA00023242"/>
    </source>
</evidence>
<protein>
    <recommendedName>
        <fullName evidence="4">Centromere protein L</fullName>
    </recommendedName>
</protein>
<keyword evidence="5" id="KW-0158">Chromosome</keyword>
<organism evidence="9 10">
    <name type="scientific">Dromaius novaehollandiae</name>
    <name type="common">Emu</name>
    <dbReference type="NCBI Taxonomy" id="8790"/>
    <lineage>
        <taxon>Eukaryota</taxon>
        <taxon>Metazoa</taxon>
        <taxon>Chordata</taxon>
        <taxon>Craniata</taxon>
        <taxon>Vertebrata</taxon>
        <taxon>Euteleostomi</taxon>
        <taxon>Archelosauria</taxon>
        <taxon>Archosauria</taxon>
        <taxon>Dinosauria</taxon>
        <taxon>Saurischia</taxon>
        <taxon>Theropoda</taxon>
        <taxon>Coelurosauria</taxon>
        <taxon>Aves</taxon>
        <taxon>Palaeognathae</taxon>
        <taxon>Casuariiformes</taxon>
        <taxon>Dromaiidae</taxon>
        <taxon>Dromaius</taxon>
    </lineage>
</organism>
<dbReference type="PANTHER" id="PTHR31740">
    <property type="entry name" value="CENTROMERE PROTEIN L"/>
    <property type="match status" value="1"/>
</dbReference>
<dbReference type="GO" id="GO:0005634">
    <property type="term" value="C:nucleus"/>
    <property type="evidence" value="ECO:0007669"/>
    <property type="project" value="UniProtKB-SubCell"/>
</dbReference>
<evidence type="ECO:0000256" key="5">
    <source>
        <dbReference type="ARBA" id="ARBA00022454"/>
    </source>
</evidence>
<dbReference type="Pfam" id="PF13092">
    <property type="entry name" value="CENP-L"/>
    <property type="match status" value="1"/>
</dbReference>
<dbReference type="AlphaFoldDB" id="A0A8C4KHZ5"/>
<evidence type="ECO:0000256" key="1">
    <source>
        <dbReference type="ARBA" id="ARBA00004123"/>
    </source>
</evidence>